<evidence type="ECO:0000313" key="1">
    <source>
        <dbReference type="EMBL" id="TCO59844.1"/>
    </source>
</evidence>
<dbReference type="EMBL" id="SLWS01000004">
    <property type="protein sequence ID" value="TCO59844.1"/>
    <property type="molecule type" value="Genomic_DNA"/>
</dbReference>
<evidence type="ECO:0000313" key="2">
    <source>
        <dbReference type="Proteomes" id="UP000295680"/>
    </source>
</evidence>
<dbReference type="SUPFAM" id="SSF51971">
    <property type="entry name" value="Nucleotide-binding domain"/>
    <property type="match status" value="1"/>
</dbReference>
<name>A0A4R2JKZ9_9PSEU</name>
<dbReference type="Pfam" id="PF13450">
    <property type="entry name" value="NAD_binding_8"/>
    <property type="match status" value="1"/>
</dbReference>
<dbReference type="Gene3D" id="3.90.660.50">
    <property type="match status" value="1"/>
</dbReference>
<dbReference type="Gene3D" id="3.50.50.60">
    <property type="entry name" value="FAD/NAD(P)-binding domain"/>
    <property type="match status" value="1"/>
</dbReference>
<organism evidence="1 2">
    <name type="scientific">Actinocrispum wychmicini</name>
    <dbReference type="NCBI Taxonomy" id="1213861"/>
    <lineage>
        <taxon>Bacteria</taxon>
        <taxon>Bacillati</taxon>
        <taxon>Actinomycetota</taxon>
        <taxon>Actinomycetes</taxon>
        <taxon>Pseudonocardiales</taxon>
        <taxon>Pseudonocardiaceae</taxon>
        <taxon>Actinocrispum</taxon>
    </lineage>
</organism>
<gene>
    <name evidence="1" type="ORF">EV192_104687</name>
</gene>
<sequence>MEPDLTIVGAGVTGLTAAIEAAERGWRVTVTEAHSRPGGRGRSLAAPYLANDGPHAIYTDGPWWAWLERRGLTPPIVAAPRKADLVRAGGRFGPWPAELSKAIAALPAEAPTAESFRRWLLRHVDAAMAEAIVGVAFIFTFDRDPGRLSAAFTHQRLRRSLAGGSRYVAGGWSTLVDLLAERAAGLGVRIHAQTRIFALPTGPTILATSLATARQLTGDRSLVWPGTRVATVDLGLRVDSGPDWFRVMDLDDRIYAARYSLADPSLAPPGHDLIQVAAACAPHERKTDAEHRVQQLLDQTWPGWRAAVQWHRSALRTNCTGAIDLPGTTWHDRPPVRRGNTLAVATDQSAAPGLLAEVGIAAAQSALQQLGETPSPTQAHTRV</sequence>
<reference evidence="1 2" key="1">
    <citation type="submission" date="2019-03" db="EMBL/GenBank/DDBJ databases">
        <title>Genomic Encyclopedia of Type Strains, Phase IV (KMG-IV): sequencing the most valuable type-strain genomes for metagenomic binning, comparative biology and taxonomic classification.</title>
        <authorList>
            <person name="Goeker M."/>
        </authorList>
    </citation>
    <scope>NUCLEOTIDE SEQUENCE [LARGE SCALE GENOMIC DNA]</scope>
    <source>
        <strain evidence="1 2">DSM 45934</strain>
    </source>
</reference>
<dbReference type="RefSeq" id="WP_165960530.1">
    <property type="nucleotide sequence ID" value="NZ_SLWS01000004.1"/>
</dbReference>
<protein>
    <submittedName>
        <fullName evidence="1">Phytoene dehydrogenase-like protein</fullName>
    </submittedName>
</protein>
<dbReference type="PANTHER" id="PTHR43734">
    <property type="entry name" value="PHYTOENE DESATURASE"/>
    <property type="match status" value="1"/>
</dbReference>
<dbReference type="AlphaFoldDB" id="A0A4R2JKZ9"/>
<keyword evidence="2" id="KW-1185">Reference proteome</keyword>
<dbReference type="InterPro" id="IPR036188">
    <property type="entry name" value="FAD/NAD-bd_sf"/>
</dbReference>
<dbReference type="Proteomes" id="UP000295680">
    <property type="component" value="Unassembled WGS sequence"/>
</dbReference>
<accession>A0A4R2JKZ9</accession>
<dbReference type="PANTHER" id="PTHR43734:SF1">
    <property type="entry name" value="PHYTOENE DESATURASE"/>
    <property type="match status" value="1"/>
</dbReference>
<comment type="caution">
    <text evidence="1">The sequence shown here is derived from an EMBL/GenBank/DDBJ whole genome shotgun (WGS) entry which is preliminary data.</text>
</comment>
<proteinExistence type="predicted"/>